<feature type="region of interest" description="Disordered" evidence="1">
    <location>
        <begin position="64"/>
        <end position="98"/>
    </location>
</feature>
<accession>A0ABS0CBZ9</accession>
<dbReference type="EMBL" id="JADLRE010000017">
    <property type="protein sequence ID" value="MBF6227736.1"/>
    <property type="molecule type" value="Genomic_DNA"/>
</dbReference>
<reference evidence="2 3" key="1">
    <citation type="submission" date="2020-10" db="EMBL/GenBank/DDBJ databases">
        <title>Identification of Nocardia species via Next-generation sequencing and recognition of intraspecies genetic diversity.</title>
        <authorList>
            <person name="Li P."/>
            <person name="Li P."/>
            <person name="Lu B."/>
        </authorList>
    </citation>
    <scope>NUCLEOTIDE SEQUENCE [LARGE SCALE GENOMIC DNA]</scope>
    <source>
        <strain evidence="2 3">N-11</strain>
    </source>
</reference>
<organism evidence="2 3">
    <name type="scientific">Nocardia abscessus</name>
    <dbReference type="NCBI Taxonomy" id="120957"/>
    <lineage>
        <taxon>Bacteria</taxon>
        <taxon>Bacillati</taxon>
        <taxon>Actinomycetota</taxon>
        <taxon>Actinomycetes</taxon>
        <taxon>Mycobacteriales</taxon>
        <taxon>Nocardiaceae</taxon>
        <taxon>Nocardia</taxon>
    </lineage>
</organism>
<gene>
    <name evidence="2" type="ORF">IU470_21830</name>
</gene>
<keyword evidence="3" id="KW-1185">Reference proteome</keyword>
<protein>
    <submittedName>
        <fullName evidence="2">Uncharacterized protein</fullName>
    </submittedName>
</protein>
<name>A0ABS0CBZ9_9NOCA</name>
<dbReference type="Proteomes" id="UP000807309">
    <property type="component" value="Unassembled WGS sequence"/>
</dbReference>
<dbReference type="RefSeq" id="WP_195034704.1">
    <property type="nucleotide sequence ID" value="NZ_JADLRE010000017.1"/>
</dbReference>
<evidence type="ECO:0000256" key="1">
    <source>
        <dbReference type="SAM" id="MobiDB-lite"/>
    </source>
</evidence>
<evidence type="ECO:0000313" key="3">
    <source>
        <dbReference type="Proteomes" id="UP000807309"/>
    </source>
</evidence>
<sequence>MTRVPAPRLAGIATAEHGLAVAFRRAAPSGRCGWAHDETARRTAARIAGVRDFASGPALVLSPTRDAVRPANSDGIGSDRGETVAPWRASRGQPRCAETIPTTAGRGLLCVAHTGRG</sequence>
<proteinExistence type="predicted"/>
<comment type="caution">
    <text evidence="2">The sequence shown here is derived from an EMBL/GenBank/DDBJ whole genome shotgun (WGS) entry which is preliminary data.</text>
</comment>
<evidence type="ECO:0000313" key="2">
    <source>
        <dbReference type="EMBL" id="MBF6227736.1"/>
    </source>
</evidence>